<dbReference type="Gene3D" id="3.30.40.10">
    <property type="entry name" value="Zinc/RING finger domain, C3HC4 (zinc finger)"/>
    <property type="match status" value="1"/>
</dbReference>
<evidence type="ECO:0000256" key="2">
    <source>
        <dbReference type="SAM" id="MobiDB-lite"/>
    </source>
</evidence>
<reference evidence="4 5" key="1">
    <citation type="journal article" date="2024" name="Microbiol. Resour. Announc.">
        <title>Genome annotations for the ascomycete fungi Trichoderma harzianum, Trichoderma aggressivum, and Purpureocillium lilacinum.</title>
        <authorList>
            <person name="Beijen E.P.W."/>
            <person name="Ohm R.A."/>
        </authorList>
    </citation>
    <scope>NUCLEOTIDE SEQUENCE [LARGE SCALE GENOMIC DNA]</scope>
    <source>
        <strain evidence="4 5">CBS 150709</strain>
    </source>
</reference>
<keyword evidence="1" id="KW-0862">Zinc</keyword>
<feature type="region of interest" description="Disordered" evidence="2">
    <location>
        <begin position="1"/>
        <end position="21"/>
    </location>
</feature>
<dbReference type="Proteomes" id="UP001287286">
    <property type="component" value="Unassembled WGS sequence"/>
</dbReference>
<accession>A0ABR0BI13</accession>
<keyword evidence="5" id="KW-1185">Reference proteome</keyword>
<dbReference type="InterPro" id="IPR013083">
    <property type="entry name" value="Znf_RING/FYVE/PHD"/>
</dbReference>
<evidence type="ECO:0000313" key="5">
    <source>
        <dbReference type="Proteomes" id="UP001287286"/>
    </source>
</evidence>
<evidence type="ECO:0000256" key="1">
    <source>
        <dbReference type="PROSITE-ProRule" id="PRU00175"/>
    </source>
</evidence>
<comment type="caution">
    <text evidence="4">The sequence shown here is derived from an EMBL/GenBank/DDBJ whole genome shotgun (WGS) entry which is preliminary data.</text>
</comment>
<name>A0ABR0BI13_PURLI</name>
<feature type="domain" description="RING-type" evidence="3">
    <location>
        <begin position="123"/>
        <end position="171"/>
    </location>
</feature>
<gene>
    <name evidence="4" type="ORF">Purlil1_12109</name>
</gene>
<dbReference type="EMBL" id="JAWRVI010000088">
    <property type="protein sequence ID" value="KAK4078045.1"/>
    <property type="molecule type" value="Genomic_DNA"/>
</dbReference>
<sequence length="203" mass="23062">MLLQLRRQPAPPPPTIDGSDSFNCQIPKPRFPARGQNMDAIVIGANVSRVVLDPERLTPRRALEALGFMARSRRDFLRLRAEDQQGYNCPSFTDAEWKRLINSLPPQIKPYDSRQELLMKAGCEECKYDDEEVPDGVYTVSLECGHWFHAHCIVGALMRMVEGEELCPVEKCLRRIDTKPTNPGARGRWHRWVRSCAGVSPCS</sequence>
<keyword evidence="1" id="KW-0863">Zinc-finger</keyword>
<dbReference type="PROSITE" id="PS50089">
    <property type="entry name" value="ZF_RING_2"/>
    <property type="match status" value="1"/>
</dbReference>
<protein>
    <recommendedName>
        <fullName evidence="3">RING-type domain-containing protein</fullName>
    </recommendedName>
</protein>
<evidence type="ECO:0000259" key="3">
    <source>
        <dbReference type="PROSITE" id="PS50089"/>
    </source>
</evidence>
<dbReference type="SUPFAM" id="SSF57850">
    <property type="entry name" value="RING/U-box"/>
    <property type="match status" value="1"/>
</dbReference>
<keyword evidence="1" id="KW-0479">Metal-binding</keyword>
<proteinExistence type="predicted"/>
<evidence type="ECO:0000313" key="4">
    <source>
        <dbReference type="EMBL" id="KAK4078045.1"/>
    </source>
</evidence>
<dbReference type="InterPro" id="IPR001841">
    <property type="entry name" value="Znf_RING"/>
</dbReference>
<organism evidence="4 5">
    <name type="scientific">Purpureocillium lilacinum</name>
    <name type="common">Paecilomyces lilacinus</name>
    <dbReference type="NCBI Taxonomy" id="33203"/>
    <lineage>
        <taxon>Eukaryota</taxon>
        <taxon>Fungi</taxon>
        <taxon>Dikarya</taxon>
        <taxon>Ascomycota</taxon>
        <taxon>Pezizomycotina</taxon>
        <taxon>Sordariomycetes</taxon>
        <taxon>Hypocreomycetidae</taxon>
        <taxon>Hypocreales</taxon>
        <taxon>Ophiocordycipitaceae</taxon>
        <taxon>Purpureocillium</taxon>
    </lineage>
</organism>